<dbReference type="PANTHER" id="PTHR12169:SF6">
    <property type="entry name" value="AFG1-LIKE ATPASE"/>
    <property type="match status" value="1"/>
</dbReference>
<proteinExistence type="predicted"/>
<dbReference type="EMBL" id="LMTR01000027">
    <property type="protein sequence ID" value="KWT71066.1"/>
    <property type="molecule type" value="Genomic_DNA"/>
</dbReference>
<gene>
    <name evidence="3" type="ORF">APY04_0728</name>
</gene>
<keyword evidence="4" id="KW-1185">Reference proteome</keyword>
<accession>A0A109BLM4</accession>
<dbReference type="Pfam" id="PF03969">
    <property type="entry name" value="AFG1_ATPase"/>
    <property type="match status" value="1"/>
</dbReference>
<dbReference type="OrthoDB" id="9774491at2"/>
<dbReference type="RefSeq" id="WP_068459721.1">
    <property type="nucleotide sequence ID" value="NZ_LMTR01000027.1"/>
</dbReference>
<evidence type="ECO:0000256" key="1">
    <source>
        <dbReference type="ARBA" id="ARBA00022741"/>
    </source>
</evidence>
<keyword evidence="2" id="KW-0067">ATP-binding</keyword>
<name>A0A109BLM4_HYPSL</name>
<evidence type="ECO:0000256" key="2">
    <source>
        <dbReference type="ARBA" id="ARBA00022840"/>
    </source>
</evidence>
<dbReference type="PATRIC" id="fig|121290.4.peg.1202"/>
<dbReference type="GO" id="GO:0005737">
    <property type="term" value="C:cytoplasm"/>
    <property type="evidence" value="ECO:0007669"/>
    <property type="project" value="TreeGrafter"/>
</dbReference>
<reference evidence="3 4" key="1">
    <citation type="submission" date="2015-10" db="EMBL/GenBank/DDBJ databases">
        <title>Transcriptomic analysis of a linuron degrading triple-species bacterial consortium.</title>
        <authorList>
            <person name="Albers P."/>
        </authorList>
    </citation>
    <scope>NUCLEOTIDE SEQUENCE [LARGE SCALE GENOMIC DNA]</scope>
    <source>
        <strain evidence="3 4">WDL6</strain>
    </source>
</reference>
<dbReference type="InterPro" id="IPR027417">
    <property type="entry name" value="P-loop_NTPase"/>
</dbReference>
<dbReference type="InterPro" id="IPR005654">
    <property type="entry name" value="ATPase_AFG1-like"/>
</dbReference>
<dbReference type="GO" id="GO:0005524">
    <property type="term" value="F:ATP binding"/>
    <property type="evidence" value="ECO:0007669"/>
    <property type="project" value="UniProtKB-KW"/>
</dbReference>
<comment type="caution">
    <text evidence="3">The sequence shown here is derived from an EMBL/GenBank/DDBJ whole genome shotgun (WGS) entry which is preliminary data.</text>
</comment>
<dbReference type="GO" id="GO:0016887">
    <property type="term" value="F:ATP hydrolysis activity"/>
    <property type="evidence" value="ECO:0007669"/>
    <property type="project" value="InterPro"/>
</dbReference>
<protein>
    <submittedName>
        <fullName evidence="3">ATPase</fullName>
    </submittedName>
</protein>
<dbReference type="Gene3D" id="3.40.50.300">
    <property type="entry name" value="P-loop containing nucleotide triphosphate hydrolases"/>
    <property type="match status" value="1"/>
</dbReference>
<organism evidence="3 4">
    <name type="scientific">Hyphomicrobium sulfonivorans</name>
    <dbReference type="NCBI Taxonomy" id="121290"/>
    <lineage>
        <taxon>Bacteria</taxon>
        <taxon>Pseudomonadati</taxon>
        <taxon>Pseudomonadota</taxon>
        <taxon>Alphaproteobacteria</taxon>
        <taxon>Hyphomicrobiales</taxon>
        <taxon>Hyphomicrobiaceae</taxon>
        <taxon>Hyphomicrobium</taxon>
    </lineage>
</organism>
<dbReference type="PANTHER" id="PTHR12169">
    <property type="entry name" value="ATPASE N2B"/>
    <property type="match status" value="1"/>
</dbReference>
<dbReference type="SUPFAM" id="SSF52540">
    <property type="entry name" value="P-loop containing nucleoside triphosphate hydrolases"/>
    <property type="match status" value="1"/>
</dbReference>
<dbReference type="NCBIfam" id="NF040713">
    <property type="entry name" value="ZapE"/>
    <property type="match status" value="1"/>
</dbReference>
<dbReference type="STRING" id="121290.APY04_0728"/>
<evidence type="ECO:0000313" key="4">
    <source>
        <dbReference type="Proteomes" id="UP000059074"/>
    </source>
</evidence>
<dbReference type="AlphaFoldDB" id="A0A109BLM4"/>
<keyword evidence="1" id="KW-0547">Nucleotide-binding</keyword>
<evidence type="ECO:0000313" key="3">
    <source>
        <dbReference type="EMBL" id="KWT71066.1"/>
    </source>
</evidence>
<dbReference type="Proteomes" id="UP000059074">
    <property type="component" value="Unassembled WGS sequence"/>
</dbReference>
<sequence length="379" mass="42229">MTAFPLEQLQAKVRAGLLEADPAQLAVAELLDRLARQLPDWKPERRGPLAFLRRGKQASPPRGLYVHGEVGRGKTMLMDLFYNSVSFAPKRRSHFHEFMADVHERIAVARRTHPGDPMPVVAESIVSEARLLCFDELQVTDIADAMILGRLFEHLFASGIVVVATSNSTPATLYERGLNRQLFLPFIALVQVHMDVAELQSARDYRLERLAGLPLYFCPADDRASAELDAHWDRLTGHQCGCAETLDVKGRQLRVPQAAMGIARFSFHDLCEVPLGTVDYLRLAHTYHTVVVDGIPRLDRDRREVSRRFINLIDTLYDNKVCLIASAAAEPEALCEDPVTAKVFERTVSRLMEMRSADYVASRGATRDGDGIAAGQAEG</sequence>